<gene>
    <name evidence="1" type="ORF">FLACHUCJ7_02017</name>
</gene>
<dbReference type="Proteomes" id="UP000556700">
    <property type="component" value="Unassembled WGS sequence"/>
</dbReference>
<dbReference type="EMBL" id="CAIJDO010000137">
    <property type="protein sequence ID" value="CAD0004799.1"/>
    <property type="molecule type" value="Genomic_DNA"/>
</dbReference>
<sequence length="38" mass="4567">MYQKKTDFLKFNILFELKISTKYKQDNIIINSTPMAKL</sequence>
<reference evidence="1 2" key="1">
    <citation type="submission" date="2020-06" db="EMBL/GenBank/DDBJ databases">
        <authorList>
            <person name="Criscuolo A."/>
        </authorList>
    </citation>
    <scope>NUCLEOTIDE SEQUENCE [LARGE SCALE GENOMIC DNA]</scope>
    <source>
        <strain evidence="2">CIP 110025</strain>
    </source>
</reference>
<protein>
    <submittedName>
        <fullName evidence="1">Uncharacterized protein</fullName>
    </submittedName>
</protein>
<name>A0A6V6YZQ4_9FLAO</name>
<comment type="caution">
    <text evidence="1">The sequence shown here is derived from an EMBL/GenBank/DDBJ whole genome shotgun (WGS) entry which is preliminary data.</text>
</comment>
<accession>A0A6V6YZQ4</accession>
<evidence type="ECO:0000313" key="2">
    <source>
        <dbReference type="Proteomes" id="UP000556700"/>
    </source>
</evidence>
<evidence type="ECO:0000313" key="1">
    <source>
        <dbReference type="EMBL" id="CAD0004799.1"/>
    </source>
</evidence>
<organism evidence="1 2">
    <name type="scientific">Flavobacterium chungangense</name>
    <dbReference type="NCBI Taxonomy" id="554283"/>
    <lineage>
        <taxon>Bacteria</taxon>
        <taxon>Pseudomonadati</taxon>
        <taxon>Bacteroidota</taxon>
        <taxon>Flavobacteriia</taxon>
        <taxon>Flavobacteriales</taxon>
        <taxon>Flavobacteriaceae</taxon>
        <taxon>Flavobacterium</taxon>
    </lineage>
</organism>
<keyword evidence="2" id="KW-1185">Reference proteome</keyword>
<dbReference type="AlphaFoldDB" id="A0A6V6YZQ4"/>
<proteinExistence type="predicted"/>